<name>A0A1I0LUB8_9ACTN</name>
<dbReference type="AlphaFoldDB" id="A0A1I0LUB8"/>
<reference evidence="2 3" key="1">
    <citation type="submission" date="2016-10" db="EMBL/GenBank/DDBJ databases">
        <authorList>
            <person name="de Groot N.N."/>
        </authorList>
    </citation>
    <scope>NUCLEOTIDE SEQUENCE [LARGE SCALE GENOMIC DNA]</scope>
    <source>
        <strain evidence="2 3">CGMCC 4.5598</strain>
    </source>
</reference>
<dbReference type="RefSeq" id="WP_143082642.1">
    <property type="nucleotide sequence ID" value="NZ_FOHX01000027.1"/>
</dbReference>
<organism evidence="2 3">
    <name type="scientific">Nonomuraea wenchangensis</name>
    <dbReference type="NCBI Taxonomy" id="568860"/>
    <lineage>
        <taxon>Bacteria</taxon>
        <taxon>Bacillati</taxon>
        <taxon>Actinomycetota</taxon>
        <taxon>Actinomycetes</taxon>
        <taxon>Streptosporangiales</taxon>
        <taxon>Streptosporangiaceae</taxon>
        <taxon>Nonomuraea</taxon>
    </lineage>
</organism>
<dbReference type="STRING" id="568860.SAMN05421811_127119"/>
<proteinExistence type="predicted"/>
<dbReference type="EMBL" id="FOHX01000027">
    <property type="protein sequence ID" value="SEU46689.1"/>
    <property type="molecule type" value="Genomic_DNA"/>
</dbReference>
<accession>A0A1I0LUB8</accession>
<dbReference type="Proteomes" id="UP000199361">
    <property type="component" value="Unassembled WGS sequence"/>
</dbReference>
<gene>
    <name evidence="2" type="ORF">SAMN05421811_127119</name>
</gene>
<protein>
    <submittedName>
        <fullName evidence="2">Uncharacterized protein</fullName>
    </submittedName>
</protein>
<keyword evidence="3" id="KW-1185">Reference proteome</keyword>
<evidence type="ECO:0000313" key="2">
    <source>
        <dbReference type="EMBL" id="SEU46689.1"/>
    </source>
</evidence>
<evidence type="ECO:0000313" key="3">
    <source>
        <dbReference type="Proteomes" id="UP000199361"/>
    </source>
</evidence>
<feature type="region of interest" description="Disordered" evidence="1">
    <location>
        <begin position="1"/>
        <end position="36"/>
    </location>
</feature>
<sequence>MSLFNLAHAMGRPGQNTRTSLGVHMSPTGEPCSLYRDPDSREIEHVIERDVDGVEVEVRAAGACPALNLAPAIETTGTTTIPT</sequence>
<evidence type="ECO:0000256" key="1">
    <source>
        <dbReference type="SAM" id="MobiDB-lite"/>
    </source>
</evidence>